<sequence>MNNQNHGGSRPGAGRKKSSDEATKVVRIPESRVIEIKEYLKNNPKIKESDLNKIIPIGIRTKASIPVALSKIAAGFPSPAQDYIDKSIDMNEHLIHNADATFIVEVESLSMKDAGIGIGDELIVDRSYTASHGDIIVAYIDNEFTVKRLMITMKMQRSEFEDLKLLDPDIVFSELPESWLKPENTDYKPIYPQTEMIIWGVVTKVIKNIK</sequence>
<dbReference type="Pfam" id="PF00717">
    <property type="entry name" value="Peptidase_S24"/>
    <property type="match status" value="1"/>
</dbReference>
<proteinExistence type="predicted"/>
<dbReference type="InterPro" id="IPR015927">
    <property type="entry name" value="Peptidase_S24_S26A/B/C"/>
</dbReference>
<dbReference type="SUPFAM" id="SSF51306">
    <property type="entry name" value="LexA/Signal peptidase"/>
    <property type="match status" value="1"/>
</dbReference>
<dbReference type="PANTHER" id="PTHR33516">
    <property type="entry name" value="LEXA REPRESSOR"/>
    <property type="match status" value="1"/>
</dbReference>
<dbReference type="InterPro" id="IPR050077">
    <property type="entry name" value="LexA_repressor"/>
</dbReference>
<protein>
    <submittedName>
        <fullName evidence="3">DNA polymerase V</fullName>
    </submittedName>
</protein>
<name>A0A3B7LYE9_9GAMM</name>
<dbReference type="AlphaFoldDB" id="A0A3B7LYE9"/>
<dbReference type="InterPro" id="IPR039418">
    <property type="entry name" value="LexA-like"/>
</dbReference>
<dbReference type="InterPro" id="IPR036286">
    <property type="entry name" value="LexA/Signal_pep-like_sf"/>
</dbReference>
<feature type="domain" description="Peptidase S24/S26A/S26B/S26C" evidence="2">
    <location>
        <begin position="68"/>
        <end position="151"/>
    </location>
</feature>
<dbReference type="CDD" id="cd06529">
    <property type="entry name" value="S24_LexA-like"/>
    <property type="match status" value="1"/>
</dbReference>
<dbReference type="NCBIfam" id="NF007621">
    <property type="entry name" value="PRK10276.1"/>
    <property type="match status" value="1"/>
</dbReference>
<gene>
    <name evidence="3" type="ORF">CDG60_08805</name>
</gene>
<reference evidence="4" key="1">
    <citation type="submission" date="2018-09" db="EMBL/GenBank/DDBJ databases">
        <title>The complete genome of Acinetobacter sp. strain WCHAc010005.</title>
        <authorList>
            <person name="Hu Y."/>
            <person name="Long H."/>
            <person name="Feng Y."/>
            <person name="Zong Z."/>
        </authorList>
    </citation>
    <scope>NUCLEOTIDE SEQUENCE [LARGE SCALE GENOMIC DNA]</scope>
    <source>
        <strain evidence="4">WCHAc010005</strain>
    </source>
</reference>
<evidence type="ECO:0000313" key="3">
    <source>
        <dbReference type="EMBL" id="AXY56657.1"/>
    </source>
</evidence>
<evidence type="ECO:0000313" key="4">
    <source>
        <dbReference type="Proteomes" id="UP000263753"/>
    </source>
</evidence>
<dbReference type="Gene3D" id="2.10.109.10">
    <property type="entry name" value="Umud Fragment, subunit A"/>
    <property type="match status" value="1"/>
</dbReference>
<evidence type="ECO:0000259" key="2">
    <source>
        <dbReference type="Pfam" id="PF00717"/>
    </source>
</evidence>
<dbReference type="KEGG" id="achi:CDG60_08805"/>
<dbReference type="PANTHER" id="PTHR33516:SF2">
    <property type="entry name" value="LEXA REPRESSOR-RELATED"/>
    <property type="match status" value="1"/>
</dbReference>
<accession>A0A3B7LYE9</accession>
<feature type="region of interest" description="Disordered" evidence="1">
    <location>
        <begin position="1"/>
        <end position="24"/>
    </location>
</feature>
<dbReference type="EMBL" id="CP032134">
    <property type="protein sequence ID" value="AXY56657.1"/>
    <property type="molecule type" value="Genomic_DNA"/>
</dbReference>
<organism evidence="3 4">
    <name type="scientific">Acinetobacter chinensis</name>
    <dbReference type="NCBI Taxonomy" id="2004650"/>
    <lineage>
        <taxon>Bacteria</taxon>
        <taxon>Pseudomonadati</taxon>
        <taxon>Pseudomonadota</taxon>
        <taxon>Gammaproteobacteria</taxon>
        <taxon>Moraxellales</taxon>
        <taxon>Moraxellaceae</taxon>
        <taxon>Acinetobacter</taxon>
    </lineage>
</organism>
<dbReference type="Proteomes" id="UP000263753">
    <property type="component" value="Chromosome"/>
</dbReference>
<dbReference type="RefSeq" id="WP_087514434.1">
    <property type="nucleotide sequence ID" value="NZ_CP032134.1"/>
</dbReference>
<evidence type="ECO:0000256" key="1">
    <source>
        <dbReference type="SAM" id="MobiDB-lite"/>
    </source>
</evidence>